<proteinExistence type="inferred from homology"/>
<dbReference type="Gene3D" id="3.30.450.90">
    <property type="match status" value="1"/>
</dbReference>
<dbReference type="EMBL" id="JAJEQN010000006">
    <property type="protein sequence ID" value="MCC2220699.1"/>
    <property type="molecule type" value="Genomic_DNA"/>
</dbReference>
<evidence type="ECO:0000259" key="5">
    <source>
        <dbReference type="Pfam" id="PF05157"/>
    </source>
</evidence>
<dbReference type="GO" id="GO:0005886">
    <property type="term" value="C:plasma membrane"/>
    <property type="evidence" value="ECO:0007669"/>
    <property type="project" value="TreeGrafter"/>
</dbReference>
<dbReference type="PANTHER" id="PTHR30258:SF3">
    <property type="entry name" value="SLL1921 PROTEIN"/>
    <property type="match status" value="1"/>
</dbReference>
<evidence type="ECO:0000313" key="6">
    <source>
        <dbReference type="EMBL" id="MCC2220699.1"/>
    </source>
</evidence>
<keyword evidence="2" id="KW-0547">Nucleotide-binding</keyword>
<dbReference type="PANTHER" id="PTHR30258">
    <property type="entry name" value="TYPE II SECRETION SYSTEM PROTEIN GSPE-RELATED"/>
    <property type="match status" value="1"/>
</dbReference>
<feature type="domain" description="Type II secretion system protein GspE N-terminal" evidence="5">
    <location>
        <begin position="63"/>
        <end position="147"/>
    </location>
</feature>
<dbReference type="Gene3D" id="3.40.50.300">
    <property type="entry name" value="P-loop containing nucleotide triphosphate hydrolases"/>
    <property type="match status" value="1"/>
</dbReference>
<dbReference type="InterPro" id="IPR001482">
    <property type="entry name" value="T2SS/T4SS_dom"/>
</dbReference>
<dbReference type="Pfam" id="PF00437">
    <property type="entry name" value="T2SSE"/>
    <property type="match status" value="1"/>
</dbReference>
<comment type="similarity">
    <text evidence="1">Belongs to the GSP E family.</text>
</comment>
<dbReference type="InterPro" id="IPR027417">
    <property type="entry name" value="P-loop_NTPase"/>
</dbReference>
<evidence type="ECO:0000256" key="1">
    <source>
        <dbReference type="ARBA" id="ARBA00006611"/>
    </source>
</evidence>
<dbReference type="Pfam" id="PF05157">
    <property type="entry name" value="MshEN"/>
    <property type="match status" value="1"/>
</dbReference>
<evidence type="ECO:0000256" key="3">
    <source>
        <dbReference type="ARBA" id="ARBA00022840"/>
    </source>
</evidence>
<dbReference type="GO" id="GO:0016887">
    <property type="term" value="F:ATP hydrolysis activity"/>
    <property type="evidence" value="ECO:0007669"/>
    <property type="project" value="TreeGrafter"/>
</dbReference>
<sequence>MANEKNIRIGDVLLQAGYINQNELDEALEYQKNNKGIRLGEALIKLGFITEHQQLEALSARLGQRYVKIDRIMVQTEAVAMIPVQLAKKYHMLAVQYQDNNLTIVLNDPLDYYGIEDIRQTTGMNLEIWLTELLPLNQAIEYYYSEIEAKKAASSANEMAREREQALEVDADEGDSDAPVIKLLDNLLARAFSMNASDIHIEPFEEKTSVRIRVDGQLLDYVVLQKSLHQNLIARVKILGQMDIAEKRLPQDGHFRTRIANRDVNIRTSVIPTVFGEKAVLRLLASGNMVADAETFGMNQAHFEQFSKMLEAPNGMIYITGPTGSGKTTTLYMALQKLSNRKVNIATIEDPVEWNIPRVNQCQVNTVAGLTFERGLRSLLRQDPDIIMVGETRDEETAAISVRAAITGHLVFSTLHTNDAVSSIIRLIDMGVEPYMVANSLVGLVAQRLVRVVCPECGYWDEPTEQEKAFIGPKITRVRRAQGCNSCSHTGYVGRRAIHEILCVDNQMRRMITQRTPMEELRSYATHYLGMESLTDEALKLVADGTTTVEELKKVAYYI</sequence>
<keyword evidence="3" id="KW-0067">ATP-binding</keyword>
<keyword evidence="7" id="KW-1185">Reference proteome</keyword>
<protein>
    <submittedName>
        <fullName evidence="6">GspE/PulE family protein</fullName>
    </submittedName>
</protein>
<feature type="domain" description="Bacterial type II secretion system protein E" evidence="4">
    <location>
        <begin position="175"/>
        <end position="553"/>
    </location>
</feature>
<dbReference type="InterPro" id="IPR007831">
    <property type="entry name" value="T2SS_GspE_N"/>
</dbReference>
<dbReference type="Gene3D" id="1.10.40.70">
    <property type="match status" value="1"/>
</dbReference>
<comment type="caution">
    <text evidence="6">The sequence shown here is derived from an EMBL/GenBank/DDBJ whole genome shotgun (WGS) entry which is preliminary data.</text>
</comment>
<reference evidence="6 7" key="1">
    <citation type="submission" date="2021-10" db="EMBL/GenBank/DDBJ databases">
        <title>Anaerobic single-cell dispensing facilitates the cultivation of human gut bacteria.</title>
        <authorList>
            <person name="Afrizal A."/>
        </authorList>
    </citation>
    <scope>NUCLEOTIDE SEQUENCE [LARGE SCALE GENOMIC DNA]</scope>
    <source>
        <strain evidence="6 7">CLA-AA-H224</strain>
    </source>
</reference>
<name>A0AAE3E2T5_9FIRM</name>
<dbReference type="AlphaFoldDB" id="A0AAE3E2T5"/>
<dbReference type="SUPFAM" id="SSF160246">
    <property type="entry name" value="EspE N-terminal domain-like"/>
    <property type="match status" value="1"/>
</dbReference>
<dbReference type="CDD" id="cd01129">
    <property type="entry name" value="PulE-GspE-like"/>
    <property type="match status" value="1"/>
</dbReference>
<evidence type="ECO:0000259" key="4">
    <source>
        <dbReference type="Pfam" id="PF00437"/>
    </source>
</evidence>
<dbReference type="Gene3D" id="3.30.300.160">
    <property type="entry name" value="Type II secretion system, protein E, N-terminal domain"/>
    <property type="match status" value="1"/>
</dbReference>
<evidence type="ECO:0000256" key="2">
    <source>
        <dbReference type="ARBA" id="ARBA00022741"/>
    </source>
</evidence>
<dbReference type="GO" id="GO:0005524">
    <property type="term" value="F:ATP binding"/>
    <property type="evidence" value="ECO:0007669"/>
    <property type="project" value="UniProtKB-KW"/>
</dbReference>
<organism evidence="6 7">
    <name type="scientific">Anthropogastromicrobium aceti</name>
    <dbReference type="NCBI Taxonomy" id="2981768"/>
    <lineage>
        <taxon>Bacteria</taxon>
        <taxon>Bacillati</taxon>
        <taxon>Bacillota</taxon>
        <taxon>Clostridia</taxon>
        <taxon>Lachnospirales</taxon>
        <taxon>Lachnospiraceae</taxon>
        <taxon>Anthropogastromicrobium</taxon>
    </lineage>
</organism>
<dbReference type="SUPFAM" id="SSF52540">
    <property type="entry name" value="P-loop containing nucleoside triphosphate hydrolases"/>
    <property type="match status" value="1"/>
</dbReference>
<dbReference type="Proteomes" id="UP001198200">
    <property type="component" value="Unassembled WGS sequence"/>
</dbReference>
<dbReference type="InterPro" id="IPR037257">
    <property type="entry name" value="T2SS_E_N_sf"/>
</dbReference>
<dbReference type="RefSeq" id="WP_262537834.1">
    <property type="nucleotide sequence ID" value="NZ_JAJEQN010000006.1"/>
</dbReference>
<gene>
    <name evidence="6" type="ORF">LKD48_03435</name>
</gene>
<accession>A0AAE3E2T5</accession>
<evidence type="ECO:0000313" key="7">
    <source>
        <dbReference type="Proteomes" id="UP001198200"/>
    </source>
</evidence>